<keyword evidence="3" id="KW-1185">Reference proteome</keyword>
<dbReference type="RefSeq" id="WP_112747375.1">
    <property type="nucleotide sequence ID" value="NZ_QMFY01000006.1"/>
</dbReference>
<protein>
    <recommendedName>
        <fullName evidence="1">Knr4/Smi1-like domain-containing protein</fullName>
    </recommendedName>
</protein>
<dbReference type="EMBL" id="QMFY01000006">
    <property type="protein sequence ID" value="RAW00575.1"/>
    <property type="molecule type" value="Genomic_DNA"/>
</dbReference>
<dbReference type="Gene3D" id="3.40.1580.10">
    <property type="entry name" value="SMI1/KNR4-like"/>
    <property type="match status" value="1"/>
</dbReference>
<organism evidence="2 3">
    <name type="scientific">Pseudochryseolinea flava</name>
    <dbReference type="NCBI Taxonomy" id="2059302"/>
    <lineage>
        <taxon>Bacteria</taxon>
        <taxon>Pseudomonadati</taxon>
        <taxon>Bacteroidota</taxon>
        <taxon>Cytophagia</taxon>
        <taxon>Cytophagales</taxon>
        <taxon>Fulvivirgaceae</taxon>
        <taxon>Pseudochryseolinea</taxon>
    </lineage>
</organism>
<dbReference type="Pfam" id="PF09346">
    <property type="entry name" value="SMI1_KNR4"/>
    <property type="match status" value="1"/>
</dbReference>
<gene>
    <name evidence="2" type="ORF">DQQ10_13325</name>
</gene>
<name>A0A364Y434_9BACT</name>
<dbReference type="SUPFAM" id="SSF160631">
    <property type="entry name" value="SMI1/KNR4-like"/>
    <property type="match status" value="1"/>
</dbReference>
<comment type="caution">
    <text evidence="2">The sequence shown here is derived from an EMBL/GenBank/DDBJ whole genome shotgun (WGS) entry which is preliminary data.</text>
</comment>
<reference evidence="2 3" key="1">
    <citation type="submission" date="2018-06" db="EMBL/GenBank/DDBJ databases">
        <title>Chryseolinea flavus sp. nov., a member of the phylum Bacteroidetes isolated from soil.</title>
        <authorList>
            <person name="Li Y."/>
            <person name="Wang J."/>
        </authorList>
    </citation>
    <scope>NUCLEOTIDE SEQUENCE [LARGE SCALE GENOMIC DNA]</scope>
    <source>
        <strain evidence="2 3">SDU1-6</strain>
    </source>
</reference>
<accession>A0A364Y434</accession>
<dbReference type="OrthoDB" id="9795554at2"/>
<feature type="domain" description="Knr4/Smi1-like" evidence="1">
    <location>
        <begin position="7"/>
        <end position="117"/>
    </location>
</feature>
<dbReference type="InterPro" id="IPR018958">
    <property type="entry name" value="Knr4/Smi1-like_dom"/>
</dbReference>
<evidence type="ECO:0000313" key="3">
    <source>
        <dbReference type="Proteomes" id="UP000251889"/>
    </source>
</evidence>
<dbReference type="Proteomes" id="UP000251889">
    <property type="component" value="Unassembled WGS sequence"/>
</dbReference>
<evidence type="ECO:0000259" key="1">
    <source>
        <dbReference type="Pfam" id="PF09346"/>
    </source>
</evidence>
<dbReference type="InterPro" id="IPR037883">
    <property type="entry name" value="Knr4/Smi1-like_sf"/>
</dbReference>
<proteinExistence type="predicted"/>
<dbReference type="AlphaFoldDB" id="A0A364Y434"/>
<evidence type="ECO:0000313" key="2">
    <source>
        <dbReference type="EMBL" id="RAW00575.1"/>
    </source>
</evidence>
<sequence length="120" mass="13455">MINKNNPPTKEEIQQFLAAVNFSLPIGFIDFFENANGAEISSDVGFFILWPLTEMIQLNSGYKVDEYIPGFFVFASNGGDNAYAIEKFTGSIYEIPFIGMSKDEAVLISETFTRFIQDIS</sequence>